<dbReference type="Pfam" id="PF00126">
    <property type="entry name" value="HTH_1"/>
    <property type="match status" value="1"/>
</dbReference>
<name>C5D1H5_VARPS</name>
<dbReference type="STRING" id="543728.Vapar_6182"/>
<dbReference type="InterPro" id="IPR036390">
    <property type="entry name" value="WH_DNA-bd_sf"/>
</dbReference>
<dbReference type="Pfam" id="PF03466">
    <property type="entry name" value="LysR_substrate"/>
    <property type="match status" value="1"/>
</dbReference>
<dbReference type="Gene3D" id="1.10.10.10">
    <property type="entry name" value="Winged helix-like DNA-binding domain superfamily/Winged helix DNA-binding domain"/>
    <property type="match status" value="1"/>
</dbReference>
<evidence type="ECO:0000256" key="2">
    <source>
        <dbReference type="ARBA" id="ARBA00023015"/>
    </source>
</evidence>
<evidence type="ECO:0000313" key="6">
    <source>
        <dbReference type="EMBL" id="ACS22745.1"/>
    </source>
</evidence>
<evidence type="ECO:0000256" key="4">
    <source>
        <dbReference type="ARBA" id="ARBA00023163"/>
    </source>
</evidence>
<dbReference type="GO" id="GO:0003677">
    <property type="term" value="F:DNA binding"/>
    <property type="evidence" value="ECO:0007669"/>
    <property type="project" value="UniProtKB-KW"/>
</dbReference>
<reference evidence="6" key="1">
    <citation type="submission" date="2009-06" db="EMBL/GenBank/DDBJ databases">
        <title>Complete sequence of chromosome 2 of Variovorax paradoxus S110.</title>
        <authorList>
            <consortium name="US DOE Joint Genome Institute"/>
            <person name="Lucas S."/>
            <person name="Copeland A."/>
            <person name="Lapidus A."/>
            <person name="Glavina del Rio T."/>
            <person name="Tice H."/>
            <person name="Bruce D."/>
            <person name="Goodwin L."/>
            <person name="Pitluck S."/>
            <person name="Chertkov O."/>
            <person name="Brettin T."/>
            <person name="Detter J.C."/>
            <person name="Han C."/>
            <person name="Larimer F."/>
            <person name="Land M."/>
            <person name="Hauser L."/>
            <person name="Kyrpides N."/>
            <person name="Ovchinnikova G."/>
            <person name="Orwin P."/>
            <person name="Leadbetter J.R."/>
            <person name="Spain J.C."/>
            <person name="Han J.I."/>
        </authorList>
    </citation>
    <scope>NUCLEOTIDE SEQUENCE</scope>
    <source>
        <strain evidence="6">S110</strain>
    </source>
</reference>
<evidence type="ECO:0000256" key="3">
    <source>
        <dbReference type="ARBA" id="ARBA00023125"/>
    </source>
</evidence>
<dbReference type="GO" id="GO:0005829">
    <property type="term" value="C:cytosol"/>
    <property type="evidence" value="ECO:0007669"/>
    <property type="project" value="TreeGrafter"/>
</dbReference>
<dbReference type="SUPFAM" id="SSF46785">
    <property type="entry name" value="Winged helix' DNA-binding domain"/>
    <property type="match status" value="1"/>
</dbReference>
<evidence type="ECO:0000259" key="5">
    <source>
        <dbReference type="PROSITE" id="PS50931"/>
    </source>
</evidence>
<dbReference type="InterPro" id="IPR036388">
    <property type="entry name" value="WH-like_DNA-bd_sf"/>
</dbReference>
<dbReference type="CDD" id="cd05466">
    <property type="entry name" value="PBP2_LTTR_substrate"/>
    <property type="match status" value="1"/>
</dbReference>
<sequence length="301" mass="32689">MRLEDLDVFRAVHETGNFQRAALRCGLSQSAVTKVVRKLEDEFGVQLMERGGRSLALTPAGRTLYLRAMELSALTIATRRDMAGEVAAMRGAIRLGIVPALLGSVAAPVLADMLPGPHPVQLLVSVKHSAELVRMLEEGKLDLAVCFGVQHLPPDVLRTRVGPQRYRLVVRAGHPLAGSIPSLEQLSKSRWLLPTSDVTLRTEVEQMFANAGLGALDVRVETDTSATLMIPLLRRSDLITVLPEQAFQPLAGEGLAALDVDLHALTGEVTVYHRRKTPSVGLLMELKHRLEAQARSNSLSG</sequence>
<comment type="similarity">
    <text evidence="1">Belongs to the LysR transcriptional regulatory family.</text>
</comment>
<dbReference type="PANTHER" id="PTHR30419:SF31">
    <property type="entry name" value="BLR3139 PROTEIN"/>
    <property type="match status" value="1"/>
</dbReference>
<dbReference type="OrthoDB" id="464481at2"/>
<accession>C5D1H5</accession>
<dbReference type="Gene3D" id="3.40.190.290">
    <property type="match status" value="1"/>
</dbReference>
<protein>
    <submittedName>
        <fullName evidence="6">Transcriptional regulator, LysR family</fullName>
    </submittedName>
</protein>
<keyword evidence="3" id="KW-0238">DNA-binding</keyword>
<feature type="domain" description="HTH lysR-type" evidence="5">
    <location>
        <begin position="1"/>
        <end position="58"/>
    </location>
</feature>
<dbReference type="HOGENOM" id="CLU_039613_6_0_4"/>
<keyword evidence="4" id="KW-0804">Transcription</keyword>
<evidence type="ECO:0000256" key="1">
    <source>
        <dbReference type="ARBA" id="ARBA00009437"/>
    </source>
</evidence>
<dbReference type="InterPro" id="IPR005119">
    <property type="entry name" value="LysR_subst-bd"/>
</dbReference>
<dbReference type="InterPro" id="IPR000847">
    <property type="entry name" value="LysR_HTH_N"/>
</dbReference>
<dbReference type="AlphaFoldDB" id="C5D1H5"/>
<dbReference type="PRINTS" id="PR00039">
    <property type="entry name" value="HTHLYSR"/>
</dbReference>
<dbReference type="GO" id="GO:0003700">
    <property type="term" value="F:DNA-binding transcription factor activity"/>
    <property type="evidence" value="ECO:0007669"/>
    <property type="project" value="InterPro"/>
</dbReference>
<dbReference type="eggNOG" id="COG0583">
    <property type="taxonomic scope" value="Bacteria"/>
</dbReference>
<dbReference type="PANTHER" id="PTHR30419">
    <property type="entry name" value="HTH-TYPE TRANSCRIPTIONAL REGULATOR YBHD"/>
    <property type="match status" value="1"/>
</dbReference>
<dbReference type="PROSITE" id="PS50931">
    <property type="entry name" value="HTH_LYSR"/>
    <property type="match status" value="1"/>
</dbReference>
<dbReference type="InterPro" id="IPR050950">
    <property type="entry name" value="HTH-type_LysR_regulators"/>
</dbReference>
<proteinExistence type="inferred from homology"/>
<dbReference type="FunFam" id="1.10.10.10:FF:000001">
    <property type="entry name" value="LysR family transcriptional regulator"/>
    <property type="match status" value="1"/>
</dbReference>
<dbReference type="EMBL" id="CP001636">
    <property type="protein sequence ID" value="ACS22745.1"/>
    <property type="molecule type" value="Genomic_DNA"/>
</dbReference>
<gene>
    <name evidence="6" type="ordered locus">Vapar_6182</name>
</gene>
<dbReference type="SUPFAM" id="SSF53850">
    <property type="entry name" value="Periplasmic binding protein-like II"/>
    <property type="match status" value="1"/>
</dbReference>
<organism evidence="6">
    <name type="scientific">Variovorax paradoxus (strain S110)</name>
    <dbReference type="NCBI Taxonomy" id="543728"/>
    <lineage>
        <taxon>Bacteria</taxon>
        <taxon>Pseudomonadati</taxon>
        <taxon>Pseudomonadota</taxon>
        <taxon>Betaproteobacteria</taxon>
        <taxon>Burkholderiales</taxon>
        <taxon>Comamonadaceae</taxon>
        <taxon>Variovorax</taxon>
    </lineage>
</organism>
<dbReference type="KEGG" id="vap:Vapar_6182"/>
<keyword evidence="2" id="KW-0805">Transcription regulation</keyword>